<gene>
    <name evidence="2" type="ORF">D2E24_1613</name>
</gene>
<organism evidence="2 3">
    <name type="scientific">Bifidobacterium samirii</name>
    <dbReference type="NCBI Taxonomy" id="2306974"/>
    <lineage>
        <taxon>Bacteria</taxon>
        <taxon>Bacillati</taxon>
        <taxon>Actinomycetota</taxon>
        <taxon>Actinomycetes</taxon>
        <taxon>Bifidobacteriales</taxon>
        <taxon>Bifidobacteriaceae</taxon>
        <taxon>Bifidobacterium</taxon>
    </lineage>
</organism>
<feature type="chain" id="PRO_5019238829" description="Lipoprotein" evidence="1">
    <location>
        <begin position="29"/>
        <end position="188"/>
    </location>
</feature>
<keyword evidence="3" id="KW-1185">Reference proteome</keyword>
<protein>
    <recommendedName>
        <fullName evidence="4">Lipoprotein</fullName>
    </recommendedName>
</protein>
<dbReference type="AlphaFoldDB" id="A0A430FNT5"/>
<evidence type="ECO:0000313" key="3">
    <source>
        <dbReference type="Proteomes" id="UP000287470"/>
    </source>
</evidence>
<reference evidence="2 3" key="1">
    <citation type="submission" date="2018-09" db="EMBL/GenBank/DDBJ databases">
        <title>Characterization of the phylogenetic diversity of five novel species belonging to the genus Bifidobacterium.</title>
        <authorList>
            <person name="Lugli G.A."/>
            <person name="Duranti S."/>
            <person name="Milani C."/>
        </authorList>
    </citation>
    <scope>NUCLEOTIDE SEQUENCE [LARGE SCALE GENOMIC DNA]</scope>
    <source>
        <strain evidence="2 3">2033B</strain>
    </source>
</reference>
<feature type="signal peptide" evidence="1">
    <location>
        <begin position="1"/>
        <end position="28"/>
    </location>
</feature>
<dbReference type="RefSeq" id="WP_125968870.1">
    <property type="nucleotide sequence ID" value="NZ_QXGK01000018.1"/>
</dbReference>
<evidence type="ECO:0008006" key="4">
    <source>
        <dbReference type="Google" id="ProtNLM"/>
    </source>
</evidence>
<comment type="caution">
    <text evidence="2">The sequence shown here is derived from an EMBL/GenBank/DDBJ whole genome shotgun (WGS) entry which is preliminary data.</text>
</comment>
<accession>A0A430FNT5</accession>
<dbReference type="Proteomes" id="UP000287470">
    <property type="component" value="Unassembled WGS sequence"/>
</dbReference>
<sequence length="188" mass="19958">MKRMFANGVSSLVIGGLMVSMTVCPANAEETEPIAGSMAMTTNTVVFLDRTFELVDTFENESAAVVAFESEHPGVISAIRDSGGLPALDGDTASLYKQQAWAGLGDGTVLPGWNEAEGFFDYLENRAENAEISGWLDDIEASYESGEIDYDEAMQSARMVLPDKGANHAGGLPADICAYVASRGDSND</sequence>
<name>A0A430FNT5_9BIFI</name>
<evidence type="ECO:0000313" key="2">
    <source>
        <dbReference type="EMBL" id="RSX54492.1"/>
    </source>
</evidence>
<dbReference type="EMBL" id="QXGK01000018">
    <property type="protein sequence ID" value="RSX54492.1"/>
    <property type="molecule type" value="Genomic_DNA"/>
</dbReference>
<keyword evidence="1" id="KW-0732">Signal</keyword>
<dbReference type="OrthoDB" id="9800754at2"/>
<proteinExistence type="predicted"/>
<evidence type="ECO:0000256" key="1">
    <source>
        <dbReference type="SAM" id="SignalP"/>
    </source>
</evidence>